<dbReference type="Gene3D" id="3.90.76.10">
    <property type="entry name" value="Dipeptide-binding Protein, Domain 1"/>
    <property type="match status" value="1"/>
</dbReference>
<dbReference type="OrthoDB" id="9801912at2"/>
<feature type="domain" description="Solute-binding protein family 5" evidence="6">
    <location>
        <begin position="78"/>
        <end position="458"/>
    </location>
</feature>
<dbReference type="GO" id="GO:1904680">
    <property type="term" value="F:peptide transmembrane transporter activity"/>
    <property type="evidence" value="ECO:0007669"/>
    <property type="project" value="TreeGrafter"/>
</dbReference>
<evidence type="ECO:0000256" key="5">
    <source>
        <dbReference type="SAM" id="SignalP"/>
    </source>
</evidence>
<reference evidence="7 8" key="1">
    <citation type="journal article" date="2016" name="Int. J. Syst. Evol. Microbiol.">
        <title>Paraphotobacterium marinum gen. nov., sp. nov., a member of the family Vibrionaceae, isolated from surface seawater.</title>
        <authorList>
            <person name="Huang Z."/>
            <person name="Dong C."/>
            <person name="Shao Z."/>
        </authorList>
    </citation>
    <scope>NUCLEOTIDE SEQUENCE [LARGE SCALE GENOMIC DNA]</scope>
    <source>
        <strain evidence="7 8">NSCS20N07D</strain>
    </source>
</reference>
<name>A0A220VFI8_9GAMM</name>
<dbReference type="EMBL" id="CP022356">
    <property type="protein sequence ID" value="ASK79071.1"/>
    <property type="molecule type" value="Genomic_DNA"/>
</dbReference>
<evidence type="ECO:0000256" key="1">
    <source>
        <dbReference type="ARBA" id="ARBA00004196"/>
    </source>
</evidence>
<dbReference type="PANTHER" id="PTHR30290:SF10">
    <property type="entry name" value="PERIPLASMIC OLIGOPEPTIDE-BINDING PROTEIN-RELATED"/>
    <property type="match status" value="1"/>
</dbReference>
<evidence type="ECO:0000259" key="6">
    <source>
        <dbReference type="Pfam" id="PF00496"/>
    </source>
</evidence>
<keyword evidence="8" id="KW-1185">Reference proteome</keyword>
<dbReference type="RefSeq" id="WP_089073979.1">
    <property type="nucleotide sequence ID" value="NZ_CBCSAM010000002.1"/>
</dbReference>
<gene>
    <name evidence="7" type="ORF">CF386_08355</name>
</gene>
<dbReference type="GO" id="GO:0015833">
    <property type="term" value="P:peptide transport"/>
    <property type="evidence" value="ECO:0007669"/>
    <property type="project" value="TreeGrafter"/>
</dbReference>
<evidence type="ECO:0000256" key="2">
    <source>
        <dbReference type="ARBA" id="ARBA00005695"/>
    </source>
</evidence>
<dbReference type="Proteomes" id="UP000242175">
    <property type="component" value="Chromosome small"/>
</dbReference>
<keyword evidence="4 5" id="KW-0732">Signal</keyword>
<dbReference type="Pfam" id="PF00496">
    <property type="entry name" value="SBP_bac_5"/>
    <property type="match status" value="1"/>
</dbReference>
<sequence>MKKLSLTMLTIAIMTAVSSNAMAADVPQGTVLAKKQELVIGNGTEPASFDPGLIDGVPGSHVADDLFEPLVTVDENGKIIPGVAMSWTKDPSGKVYTFKLRKNAKWSDGSPVTSKDFVYSWKRLVSSPSSYQDYLASAGVLNAAEIVNGKKDADSLGVKAVDPYTFEVTLKEPNPAFVKMLVHCSTDPLPQKVIAKWGDQWTKPEHIVGNGAYKLKSHVVNGSIVLERNPDYWDNAHTVINQVTYLPIQEKQDLNRYKANEEDITYNTINSDAYPQVKKDYQHELNVTPYVGMYYYVFNVNKPPFNDVRVRKALSYLVNREALSQYVTGHNEKPLYHFAPTSVEGFKPEKTELEKIPPAQRIKIAEDLLKKAGYDQSHPLVVNLMYNSSDWHKKIATAVASMWNQTGFVQTKLDQQEWKAYLDNLRIHNFDVARKAWIADYNDPSAFFNLLVGGGSSNDGDYRNTQFDQYFKESQSASPSNRAILFNKMDRIVNKDAAVIPMFEYNSQRLVKPYVKGLALNDALDHQYVKNFYIIKH</sequence>
<dbReference type="InterPro" id="IPR039424">
    <property type="entry name" value="SBP_5"/>
</dbReference>
<dbReference type="AlphaFoldDB" id="A0A220VFI8"/>
<dbReference type="PIRSF" id="PIRSF002741">
    <property type="entry name" value="MppA"/>
    <property type="match status" value="1"/>
</dbReference>
<dbReference type="PANTHER" id="PTHR30290">
    <property type="entry name" value="PERIPLASMIC BINDING COMPONENT OF ABC TRANSPORTER"/>
    <property type="match status" value="1"/>
</dbReference>
<protein>
    <submittedName>
        <fullName evidence="7">Oligopeptide ABC transporter substrate-binding protein OppA</fullName>
    </submittedName>
</protein>
<organism evidence="7 8">
    <name type="scientific">Paraphotobacterium marinum</name>
    <dbReference type="NCBI Taxonomy" id="1755811"/>
    <lineage>
        <taxon>Bacteria</taxon>
        <taxon>Pseudomonadati</taxon>
        <taxon>Pseudomonadota</taxon>
        <taxon>Gammaproteobacteria</taxon>
        <taxon>Vibrionales</taxon>
        <taxon>Vibrionaceae</taxon>
        <taxon>Paraphotobacterium</taxon>
    </lineage>
</organism>
<dbReference type="Gene3D" id="3.10.105.10">
    <property type="entry name" value="Dipeptide-binding Protein, Domain 3"/>
    <property type="match status" value="1"/>
</dbReference>
<feature type="signal peptide" evidence="5">
    <location>
        <begin position="1"/>
        <end position="23"/>
    </location>
</feature>
<evidence type="ECO:0000256" key="4">
    <source>
        <dbReference type="ARBA" id="ARBA00022729"/>
    </source>
</evidence>
<dbReference type="Gene3D" id="3.40.190.10">
    <property type="entry name" value="Periplasmic binding protein-like II"/>
    <property type="match status" value="1"/>
</dbReference>
<comment type="subcellular location">
    <subcellularLocation>
        <location evidence="1">Cell envelope</location>
    </subcellularLocation>
</comment>
<dbReference type="GO" id="GO:0043190">
    <property type="term" value="C:ATP-binding cassette (ABC) transporter complex"/>
    <property type="evidence" value="ECO:0007669"/>
    <property type="project" value="InterPro"/>
</dbReference>
<dbReference type="FunFam" id="3.90.76.10:FF:000001">
    <property type="entry name" value="Oligopeptide ABC transporter substrate-binding protein"/>
    <property type="match status" value="1"/>
</dbReference>
<dbReference type="CDD" id="cd08504">
    <property type="entry name" value="PBP2_OppA"/>
    <property type="match status" value="1"/>
</dbReference>
<dbReference type="InterPro" id="IPR030678">
    <property type="entry name" value="Peptide/Ni-bd"/>
</dbReference>
<accession>A0A220VFI8</accession>
<dbReference type="SUPFAM" id="SSF53850">
    <property type="entry name" value="Periplasmic binding protein-like II"/>
    <property type="match status" value="1"/>
</dbReference>
<keyword evidence="3" id="KW-0813">Transport</keyword>
<evidence type="ECO:0000313" key="7">
    <source>
        <dbReference type="EMBL" id="ASK79071.1"/>
    </source>
</evidence>
<dbReference type="GO" id="GO:0030288">
    <property type="term" value="C:outer membrane-bounded periplasmic space"/>
    <property type="evidence" value="ECO:0007669"/>
    <property type="project" value="TreeGrafter"/>
</dbReference>
<comment type="similarity">
    <text evidence="2">Belongs to the bacterial solute-binding protein 5 family.</text>
</comment>
<dbReference type="KEGG" id="pmai:CF386_08355"/>
<evidence type="ECO:0000256" key="3">
    <source>
        <dbReference type="ARBA" id="ARBA00022448"/>
    </source>
</evidence>
<evidence type="ECO:0000313" key="8">
    <source>
        <dbReference type="Proteomes" id="UP000242175"/>
    </source>
</evidence>
<proteinExistence type="inferred from homology"/>
<dbReference type="InterPro" id="IPR000914">
    <property type="entry name" value="SBP_5_dom"/>
</dbReference>
<feature type="chain" id="PRO_5013279207" evidence="5">
    <location>
        <begin position="24"/>
        <end position="537"/>
    </location>
</feature>